<proteinExistence type="predicted"/>
<keyword evidence="3" id="KW-1185">Reference proteome</keyword>
<organism evidence="2 3">
    <name type="scientific">Eumeta variegata</name>
    <name type="common">Bagworm moth</name>
    <name type="synonym">Eumeta japonica</name>
    <dbReference type="NCBI Taxonomy" id="151549"/>
    <lineage>
        <taxon>Eukaryota</taxon>
        <taxon>Metazoa</taxon>
        <taxon>Ecdysozoa</taxon>
        <taxon>Arthropoda</taxon>
        <taxon>Hexapoda</taxon>
        <taxon>Insecta</taxon>
        <taxon>Pterygota</taxon>
        <taxon>Neoptera</taxon>
        <taxon>Endopterygota</taxon>
        <taxon>Lepidoptera</taxon>
        <taxon>Glossata</taxon>
        <taxon>Ditrysia</taxon>
        <taxon>Tineoidea</taxon>
        <taxon>Psychidae</taxon>
        <taxon>Oiketicinae</taxon>
        <taxon>Eumeta</taxon>
    </lineage>
</organism>
<dbReference type="Proteomes" id="UP000299102">
    <property type="component" value="Unassembled WGS sequence"/>
</dbReference>
<comment type="caution">
    <text evidence="2">The sequence shown here is derived from an EMBL/GenBank/DDBJ whole genome shotgun (WGS) entry which is preliminary data.</text>
</comment>
<keyword evidence="1" id="KW-1133">Transmembrane helix</keyword>
<evidence type="ECO:0000313" key="2">
    <source>
        <dbReference type="EMBL" id="GBP93704.1"/>
    </source>
</evidence>
<keyword evidence="1" id="KW-0472">Membrane</keyword>
<accession>A0A4C2A389</accession>
<name>A0A4C2A389_EUMVA</name>
<evidence type="ECO:0000256" key="1">
    <source>
        <dbReference type="SAM" id="Phobius"/>
    </source>
</evidence>
<reference evidence="2 3" key="1">
    <citation type="journal article" date="2019" name="Commun. Biol.">
        <title>The bagworm genome reveals a unique fibroin gene that provides high tensile strength.</title>
        <authorList>
            <person name="Kono N."/>
            <person name="Nakamura H."/>
            <person name="Ohtoshi R."/>
            <person name="Tomita M."/>
            <person name="Numata K."/>
            <person name="Arakawa K."/>
        </authorList>
    </citation>
    <scope>NUCLEOTIDE SEQUENCE [LARGE SCALE GENOMIC DNA]</scope>
</reference>
<keyword evidence="1" id="KW-0812">Transmembrane</keyword>
<feature type="transmembrane region" description="Helical" evidence="1">
    <location>
        <begin position="20"/>
        <end position="43"/>
    </location>
</feature>
<protein>
    <submittedName>
        <fullName evidence="2">Uncharacterized protein</fullName>
    </submittedName>
</protein>
<sequence length="127" mass="14458">MLALWIRRRTRFDLRPKDRLAKLIADLFTFVTSSAWYVGYFILYLNGRRWATGGAIASVRLPSACEMQRKRTTLRSRIEEVFQTFAFGVLSVVKPDQVVGAFRPGLTVTLTFLTHALFISALDSVVQ</sequence>
<gene>
    <name evidence="2" type="ORF">EVAR_68197_1</name>
</gene>
<dbReference type="EMBL" id="BGZK01002408">
    <property type="protein sequence ID" value="GBP93704.1"/>
    <property type="molecule type" value="Genomic_DNA"/>
</dbReference>
<feature type="transmembrane region" description="Helical" evidence="1">
    <location>
        <begin position="101"/>
        <end position="122"/>
    </location>
</feature>
<evidence type="ECO:0000313" key="3">
    <source>
        <dbReference type="Proteomes" id="UP000299102"/>
    </source>
</evidence>
<dbReference type="AlphaFoldDB" id="A0A4C2A389"/>